<dbReference type="Proteomes" id="UP000178082">
    <property type="component" value="Unassembled WGS sequence"/>
</dbReference>
<accession>A0A1F7SHM5</accession>
<protein>
    <submittedName>
        <fullName evidence="2">Uncharacterized protein</fullName>
    </submittedName>
</protein>
<reference evidence="2 3" key="1">
    <citation type="journal article" date="2016" name="Nat. Commun.">
        <title>Thousands of microbial genomes shed light on interconnected biogeochemical processes in an aquifer system.</title>
        <authorList>
            <person name="Anantharaman K."/>
            <person name="Brown C.T."/>
            <person name="Hug L.A."/>
            <person name="Sharon I."/>
            <person name="Castelle C.J."/>
            <person name="Probst A.J."/>
            <person name="Thomas B.C."/>
            <person name="Singh A."/>
            <person name="Wilkins M.J."/>
            <person name="Karaoz U."/>
            <person name="Brodie E.L."/>
            <person name="Williams K.H."/>
            <person name="Hubbard S.S."/>
            <person name="Banfield J.F."/>
        </authorList>
    </citation>
    <scope>NUCLEOTIDE SEQUENCE [LARGE SCALE GENOMIC DNA]</scope>
</reference>
<evidence type="ECO:0000313" key="3">
    <source>
        <dbReference type="Proteomes" id="UP000178082"/>
    </source>
</evidence>
<organism evidence="2 3">
    <name type="scientific">Candidatus Schekmanbacteria bacterium RIFCSPLOWO2_12_FULL_38_15</name>
    <dbReference type="NCBI Taxonomy" id="1817883"/>
    <lineage>
        <taxon>Bacteria</taxon>
        <taxon>Candidatus Schekmaniibacteriota</taxon>
    </lineage>
</organism>
<comment type="caution">
    <text evidence="2">The sequence shown here is derived from an EMBL/GenBank/DDBJ whole genome shotgun (WGS) entry which is preliminary data.</text>
</comment>
<name>A0A1F7SHM5_9BACT</name>
<dbReference type="AlphaFoldDB" id="A0A1F7SHM5"/>
<dbReference type="EMBL" id="MGDI01000030">
    <property type="protein sequence ID" value="OGL52734.1"/>
    <property type="molecule type" value="Genomic_DNA"/>
</dbReference>
<evidence type="ECO:0000256" key="1">
    <source>
        <dbReference type="SAM" id="SignalP"/>
    </source>
</evidence>
<evidence type="ECO:0000313" key="2">
    <source>
        <dbReference type="EMBL" id="OGL52734.1"/>
    </source>
</evidence>
<feature type="signal peptide" evidence="1">
    <location>
        <begin position="1"/>
        <end position="23"/>
    </location>
</feature>
<feature type="chain" id="PRO_5009532370" evidence="1">
    <location>
        <begin position="24"/>
        <end position="204"/>
    </location>
</feature>
<sequence length="204" mass="22691">MKKILQFFLLILASIPLASMAFAECTAIQSGTLLASDGSVIQTGFNVKGYNYQARIFNGEYCDAFDNSALWCEPYKNIELTMKWNDTWLSNQDCNGDGKLDRHYGYASYIGSGAWLTNHQKETYIDTQGKKQKWEYFVKIVAAPANATKAGGVWYSADGTEIGEVIFEEFAIVQQVLQDTGEGSHGIMYVSPYSSGFGKYSPQN</sequence>
<gene>
    <name evidence="2" type="ORF">A3G31_03695</name>
</gene>
<keyword evidence="1" id="KW-0732">Signal</keyword>
<proteinExistence type="predicted"/>